<name>H7FLR1_FLAFP</name>
<dbReference type="PATRIC" id="fig|1086011.3.peg.105"/>
<organism evidence="1 2">
    <name type="scientific">Flavobacterium frigoris (strain PS1)</name>
    <dbReference type="NCBI Taxonomy" id="1086011"/>
    <lineage>
        <taxon>Bacteria</taxon>
        <taxon>Pseudomonadati</taxon>
        <taxon>Bacteroidota</taxon>
        <taxon>Flavobacteriia</taxon>
        <taxon>Flavobacteriales</taxon>
        <taxon>Flavobacteriaceae</taxon>
        <taxon>Flavobacterium</taxon>
    </lineage>
</organism>
<accession>H7FLR1</accession>
<protein>
    <submittedName>
        <fullName evidence="1">Uncharacterized protein</fullName>
    </submittedName>
</protein>
<proteinExistence type="predicted"/>
<comment type="caution">
    <text evidence="1">The sequence shown here is derived from an EMBL/GenBank/DDBJ whole genome shotgun (WGS) entry which is preliminary data.</text>
</comment>
<keyword evidence="2" id="KW-1185">Reference proteome</keyword>
<dbReference type="STRING" id="1086011.HJ01_00109"/>
<gene>
    <name evidence="1" type="ORF">HJ01_00109</name>
</gene>
<reference evidence="1 2" key="1">
    <citation type="journal article" date="2014" name="Acta Crystallogr. D">
        <title>Structure-based characterization and antifreeze properties of a hyperactive ice-binding protein from the Antarctic bacterium Flavobacterium frigoris PS1.</title>
        <authorList>
            <person name="Do H."/>
            <person name="Kim S.J."/>
            <person name="Kim H.J."/>
            <person name="Lee J.H."/>
        </authorList>
    </citation>
    <scope>NUCLEOTIDE SEQUENCE [LARGE SCALE GENOMIC DNA]</scope>
    <source>
        <strain evidence="1 2">PS1</strain>
    </source>
</reference>
<dbReference type="AlphaFoldDB" id="H7FLR1"/>
<sequence length="42" mass="5140">MKQRFVYWKIIVNLHTQNNSVKTKSYSEFIPFPLKEKLQNKL</sequence>
<evidence type="ECO:0000313" key="2">
    <source>
        <dbReference type="Proteomes" id="UP000005566"/>
    </source>
</evidence>
<dbReference type="EMBL" id="AHKF01000004">
    <property type="protein sequence ID" value="EIA10603.1"/>
    <property type="molecule type" value="Genomic_DNA"/>
</dbReference>
<evidence type="ECO:0000313" key="1">
    <source>
        <dbReference type="EMBL" id="EIA10603.1"/>
    </source>
</evidence>
<dbReference type="Proteomes" id="UP000005566">
    <property type="component" value="Unassembled WGS sequence"/>
</dbReference>